<evidence type="ECO:0000313" key="3">
    <source>
        <dbReference type="Proteomes" id="UP001202117"/>
    </source>
</evidence>
<dbReference type="Proteomes" id="UP001202117">
    <property type="component" value="Unassembled WGS sequence"/>
</dbReference>
<gene>
    <name evidence="2" type="ORF">MKP05_13660</name>
</gene>
<dbReference type="Gene3D" id="2.170.16.10">
    <property type="entry name" value="Hedgehog/Intein (Hint) domain"/>
    <property type="match status" value="1"/>
</dbReference>
<dbReference type="InterPro" id="IPR036844">
    <property type="entry name" value="Hint_dom_sf"/>
</dbReference>
<accession>A0ABS9RWF9</accession>
<evidence type="ECO:0000313" key="2">
    <source>
        <dbReference type="EMBL" id="MCH4564159.1"/>
    </source>
</evidence>
<dbReference type="EMBL" id="JAKVPY010000016">
    <property type="protein sequence ID" value="MCH4564159.1"/>
    <property type="molecule type" value="Genomic_DNA"/>
</dbReference>
<reference evidence="2 3" key="1">
    <citation type="submission" date="2022-02" db="EMBL/GenBank/DDBJ databases">
        <title>Halomonas fukangensis sp. nov., a halophilic bacterium isolated from a bulk soil of Kalidium foliatum at Fukang.</title>
        <authorList>
            <person name="Huang Y."/>
        </authorList>
    </citation>
    <scope>NUCLEOTIDE SEQUENCE [LARGE SCALE GENOMIC DNA]</scope>
    <source>
        <strain evidence="2 3">EGI 63088</strain>
    </source>
</reference>
<organism evidence="2 3">
    <name type="scientific">Halomonas flagellata</name>
    <dbReference type="NCBI Taxonomy" id="2920385"/>
    <lineage>
        <taxon>Bacteria</taxon>
        <taxon>Pseudomonadati</taxon>
        <taxon>Pseudomonadota</taxon>
        <taxon>Gammaproteobacteria</taxon>
        <taxon>Oceanospirillales</taxon>
        <taxon>Halomonadaceae</taxon>
        <taxon>Halomonas</taxon>
    </lineage>
</organism>
<dbReference type="InterPro" id="IPR014755">
    <property type="entry name" value="Cu-Rt/internalin_Ig-like"/>
</dbReference>
<dbReference type="RefSeq" id="WP_240568785.1">
    <property type="nucleotide sequence ID" value="NZ_JAKVPY010000016.1"/>
</dbReference>
<comment type="caution">
    <text evidence="2">The sequence shown here is derived from an EMBL/GenBank/DDBJ whole genome shotgun (WGS) entry which is preliminary data.</text>
</comment>
<proteinExistence type="predicted"/>
<keyword evidence="3" id="KW-1185">Reference proteome</keyword>
<keyword evidence="1" id="KW-0732">Signal</keyword>
<evidence type="ECO:0000256" key="1">
    <source>
        <dbReference type="ARBA" id="ARBA00022729"/>
    </source>
</evidence>
<dbReference type="SUPFAM" id="SSF51294">
    <property type="entry name" value="Hedgehog/intein (Hint) domain"/>
    <property type="match status" value="1"/>
</dbReference>
<protein>
    <recommendedName>
        <fullName evidence="4">Hint domain-containing protein</fullName>
    </recommendedName>
</protein>
<dbReference type="Gene3D" id="2.60.40.1220">
    <property type="match status" value="1"/>
</dbReference>
<name>A0ABS9RWF9_9GAMM</name>
<evidence type="ECO:0008006" key="4">
    <source>
        <dbReference type="Google" id="ProtNLM"/>
    </source>
</evidence>
<sequence length="558" mass="61008">MASQSCLNNIQKKGGRYCEGNHCASIQGDINEYCEHSGLGGDVPVPQVDDRGKCWCCCSCAAWGTPVEVSPGNYRMIELIRDGDTVLATGGKLQNWEKYEVTDLGGIAPGVPLDFCYFGRFTLENGEVRQLVTTADHLFLLPNGKLKPIQDLRPGDTVVQADGAKATVAFVAIGQFSGGVRNFALGPFDPKAHPDDPYKGHLINTFGLVTADLAVQMAFYGEEFSTDMVETQEDNVPPIGSKGFFDKHNTQAYEAFINDPEQWPVGFAATTPPLFNIPPSSLAYFTKDQAGALAEAEPDQNQGDSQAMANFKYLKRLFSGFYPGIYFAADWSDDSVNAWYFNSGDQPYIILSGGLLRFPTLNVPGVSMVMCHMIANHEGHGCQGDADYHGSAIQFREVWFDELYFDQFDKAFAEIQATFAQVPAKYAKENPDNLCRQPSLECREEAIANGQSFRGTPSCAKPPPAFAVTGAEAPRLGQVEVSFSTTLFAPTATDPAHYSISEDVEVLQADYNEGETCVTLTTQPMRPSVSYEVTVKGVLSERGQRLDRDQNTASFQTP</sequence>